<evidence type="ECO:0000256" key="2">
    <source>
        <dbReference type="ARBA" id="ARBA00023157"/>
    </source>
</evidence>
<dbReference type="AlphaFoldDB" id="A0A919M0N2"/>
<dbReference type="PANTHER" id="PTHR24276">
    <property type="entry name" value="POLYSERASE-RELATED"/>
    <property type="match status" value="1"/>
</dbReference>
<comment type="caution">
    <text evidence="6">The sequence shown here is derived from an EMBL/GenBank/DDBJ whole genome shotgun (WGS) entry which is preliminary data.</text>
</comment>
<name>A0A919M0N2_9ACTN</name>
<dbReference type="Gene3D" id="2.40.10.10">
    <property type="entry name" value="Trypsin-like serine proteases"/>
    <property type="match status" value="1"/>
</dbReference>
<proteinExistence type="inferred from homology"/>
<dbReference type="InterPro" id="IPR050430">
    <property type="entry name" value="Peptidase_S1"/>
</dbReference>
<sequence length="294" mass="30272">MLRPLTNLLTVVLIVLAGAQPAEAIAYGEDAPDGDYAFSARLTMTGIPTEDHGSRDSWCSGALIAPTWVITAGHCFRDANGKRVSRTVAAETTATIGRTDLGGDGGHEVRVTGVRQSETADVALAELAEPITDITPLEVGTGAPEPGEKVRLTGYGLSGAGTSTPDRLQTGRFVIDRVGDAVLEISGRAPQRDTSACPHDSGGPYFRESPPTLVAVVSSGPTCPHEGADLSARTDNLAAWITETTDARPGFLGGVPTRVAVGAALLAVLIAAVLLARSQRRGAGAGRRKVSTGA</sequence>
<dbReference type="PROSITE" id="PS00134">
    <property type="entry name" value="TRYPSIN_HIS"/>
    <property type="match status" value="1"/>
</dbReference>
<evidence type="ECO:0000313" key="7">
    <source>
        <dbReference type="Proteomes" id="UP000619479"/>
    </source>
</evidence>
<dbReference type="InterPro" id="IPR001254">
    <property type="entry name" value="Trypsin_dom"/>
</dbReference>
<keyword evidence="7" id="KW-1185">Reference proteome</keyword>
<comment type="similarity">
    <text evidence="1">Belongs to the peptidase S1 family.</text>
</comment>
<evidence type="ECO:0000256" key="4">
    <source>
        <dbReference type="SAM" id="SignalP"/>
    </source>
</evidence>
<dbReference type="SUPFAM" id="SSF50494">
    <property type="entry name" value="Trypsin-like serine proteases"/>
    <property type="match status" value="1"/>
</dbReference>
<feature type="transmembrane region" description="Helical" evidence="3">
    <location>
        <begin position="259"/>
        <end position="278"/>
    </location>
</feature>
<keyword evidence="4" id="KW-0732">Signal</keyword>
<protein>
    <submittedName>
        <fullName evidence="6">Esterase</fullName>
    </submittedName>
</protein>
<reference evidence="6" key="1">
    <citation type="submission" date="2021-01" db="EMBL/GenBank/DDBJ databases">
        <title>Whole genome shotgun sequence of Actinoplanes cyaneus NBRC 14990.</title>
        <authorList>
            <person name="Komaki H."/>
            <person name="Tamura T."/>
        </authorList>
    </citation>
    <scope>NUCLEOTIDE SEQUENCE</scope>
    <source>
        <strain evidence="6">NBRC 14990</strain>
    </source>
</reference>
<dbReference type="PROSITE" id="PS50240">
    <property type="entry name" value="TRYPSIN_DOM"/>
    <property type="match status" value="1"/>
</dbReference>
<keyword evidence="3" id="KW-0812">Transmembrane</keyword>
<gene>
    <name evidence="6" type="ORF">Acy02nite_31810</name>
</gene>
<dbReference type="GO" id="GO:0004252">
    <property type="term" value="F:serine-type endopeptidase activity"/>
    <property type="evidence" value="ECO:0007669"/>
    <property type="project" value="InterPro"/>
</dbReference>
<keyword evidence="3" id="KW-1133">Transmembrane helix</keyword>
<keyword evidence="3" id="KW-0472">Membrane</keyword>
<dbReference type="EMBL" id="BOMH01000024">
    <property type="protein sequence ID" value="GID65300.1"/>
    <property type="molecule type" value="Genomic_DNA"/>
</dbReference>
<dbReference type="InterPro" id="IPR001314">
    <property type="entry name" value="Peptidase_S1A"/>
</dbReference>
<dbReference type="InterPro" id="IPR018114">
    <property type="entry name" value="TRYPSIN_HIS"/>
</dbReference>
<dbReference type="SMART" id="SM00020">
    <property type="entry name" value="Tryp_SPc"/>
    <property type="match status" value="1"/>
</dbReference>
<dbReference type="GO" id="GO:0006508">
    <property type="term" value="P:proteolysis"/>
    <property type="evidence" value="ECO:0007669"/>
    <property type="project" value="InterPro"/>
</dbReference>
<keyword evidence="2" id="KW-1015">Disulfide bond</keyword>
<dbReference type="PRINTS" id="PR00722">
    <property type="entry name" value="CHYMOTRYPSIN"/>
</dbReference>
<evidence type="ECO:0000256" key="3">
    <source>
        <dbReference type="SAM" id="Phobius"/>
    </source>
</evidence>
<evidence type="ECO:0000313" key="6">
    <source>
        <dbReference type="EMBL" id="GID65300.1"/>
    </source>
</evidence>
<dbReference type="InterPro" id="IPR009003">
    <property type="entry name" value="Peptidase_S1_PA"/>
</dbReference>
<evidence type="ECO:0000256" key="1">
    <source>
        <dbReference type="ARBA" id="ARBA00007664"/>
    </source>
</evidence>
<accession>A0A919M0N2</accession>
<feature type="domain" description="Peptidase S1" evidence="5">
    <location>
        <begin position="25"/>
        <end position="246"/>
    </location>
</feature>
<feature type="signal peptide" evidence="4">
    <location>
        <begin position="1"/>
        <end position="24"/>
    </location>
</feature>
<dbReference type="InterPro" id="IPR043504">
    <property type="entry name" value="Peptidase_S1_PA_chymotrypsin"/>
</dbReference>
<dbReference type="Proteomes" id="UP000619479">
    <property type="component" value="Unassembled WGS sequence"/>
</dbReference>
<evidence type="ECO:0000259" key="5">
    <source>
        <dbReference type="PROSITE" id="PS50240"/>
    </source>
</evidence>
<organism evidence="6 7">
    <name type="scientific">Actinoplanes cyaneus</name>
    <dbReference type="NCBI Taxonomy" id="52696"/>
    <lineage>
        <taxon>Bacteria</taxon>
        <taxon>Bacillati</taxon>
        <taxon>Actinomycetota</taxon>
        <taxon>Actinomycetes</taxon>
        <taxon>Micromonosporales</taxon>
        <taxon>Micromonosporaceae</taxon>
        <taxon>Actinoplanes</taxon>
    </lineage>
</organism>
<dbReference type="Pfam" id="PF00089">
    <property type="entry name" value="Trypsin"/>
    <property type="match status" value="1"/>
</dbReference>
<feature type="chain" id="PRO_5037576748" evidence="4">
    <location>
        <begin position="25"/>
        <end position="294"/>
    </location>
</feature>
<dbReference type="PANTHER" id="PTHR24276:SF98">
    <property type="entry name" value="FI18310P1-RELATED"/>
    <property type="match status" value="1"/>
</dbReference>